<gene>
    <name evidence="2" type="ORF">BDU57DRAFT_113944</name>
</gene>
<organism evidence="2 3">
    <name type="scientific">Ampelomyces quisqualis</name>
    <name type="common">Powdery mildew agent</name>
    <dbReference type="NCBI Taxonomy" id="50730"/>
    <lineage>
        <taxon>Eukaryota</taxon>
        <taxon>Fungi</taxon>
        <taxon>Dikarya</taxon>
        <taxon>Ascomycota</taxon>
        <taxon>Pezizomycotina</taxon>
        <taxon>Dothideomycetes</taxon>
        <taxon>Pleosporomycetidae</taxon>
        <taxon>Pleosporales</taxon>
        <taxon>Pleosporineae</taxon>
        <taxon>Phaeosphaeriaceae</taxon>
        <taxon>Ampelomyces</taxon>
    </lineage>
</organism>
<evidence type="ECO:0000313" key="2">
    <source>
        <dbReference type="EMBL" id="KAF1911000.1"/>
    </source>
</evidence>
<feature type="region of interest" description="Disordered" evidence="1">
    <location>
        <begin position="121"/>
        <end position="149"/>
    </location>
</feature>
<dbReference type="Proteomes" id="UP000800096">
    <property type="component" value="Unassembled WGS sequence"/>
</dbReference>
<dbReference type="AlphaFoldDB" id="A0A6A5Q7U2"/>
<protein>
    <submittedName>
        <fullName evidence="2">Uncharacterized protein</fullName>
    </submittedName>
</protein>
<feature type="region of interest" description="Disordered" evidence="1">
    <location>
        <begin position="188"/>
        <end position="282"/>
    </location>
</feature>
<evidence type="ECO:0000256" key="1">
    <source>
        <dbReference type="SAM" id="MobiDB-lite"/>
    </source>
</evidence>
<feature type="compositionally biased region" description="Polar residues" evidence="1">
    <location>
        <begin position="188"/>
        <end position="234"/>
    </location>
</feature>
<feature type="compositionally biased region" description="Polar residues" evidence="1">
    <location>
        <begin position="241"/>
        <end position="251"/>
    </location>
</feature>
<keyword evidence="3" id="KW-1185">Reference proteome</keyword>
<name>A0A6A5Q7U2_AMPQU</name>
<dbReference type="EMBL" id="ML979147">
    <property type="protein sequence ID" value="KAF1911000.1"/>
    <property type="molecule type" value="Genomic_DNA"/>
</dbReference>
<reference evidence="2" key="1">
    <citation type="journal article" date="2020" name="Stud. Mycol.">
        <title>101 Dothideomycetes genomes: a test case for predicting lifestyles and emergence of pathogens.</title>
        <authorList>
            <person name="Haridas S."/>
            <person name="Albert R."/>
            <person name="Binder M."/>
            <person name="Bloem J."/>
            <person name="Labutti K."/>
            <person name="Salamov A."/>
            <person name="Andreopoulos B."/>
            <person name="Baker S."/>
            <person name="Barry K."/>
            <person name="Bills G."/>
            <person name="Bluhm B."/>
            <person name="Cannon C."/>
            <person name="Castanera R."/>
            <person name="Culley D."/>
            <person name="Daum C."/>
            <person name="Ezra D."/>
            <person name="Gonzalez J."/>
            <person name="Henrissat B."/>
            <person name="Kuo A."/>
            <person name="Liang C."/>
            <person name="Lipzen A."/>
            <person name="Lutzoni F."/>
            <person name="Magnuson J."/>
            <person name="Mondo S."/>
            <person name="Nolan M."/>
            <person name="Ohm R."/>
            <person name="Pangilinan J."/>
            <person name="Park H.-J."/>
            <person name="Ramirez L."/>
            <person name="Alfaro M."/>
            <person name="Sun H."/>
            <person name="Tritt A."/>
            <person name="Yoshinaga Y."/>
            <person name="Zwiers L.-H."/>
            <person name="Turgeon B."/>
            <person name="Goodwin S."/>
            <person name="Spatafora J."/>
            <person name="Crous P."/>
            <person name="Grigoriev I."/>
        </authorList>
    </citation>
    <scope>NUCLEOTIDE SEQUENCE</scope>
    <source>
        <strain evidence="2">HMLAC05119</strain>
    </source>
</reference>
<proteinExistence type="predicted"/>
<sequence>MIVPENREQFRNGNGINVWEAALLRQFNPVTAVATKKSMNERFGLVELRKGRRTSEFIMTVIGLSEEVGHSSDTDYHIAMAYNKIDAELRFASDSPEEGTTIDAFIKKAEAKETVWKDRNEALSKQRPAQDDSNSHLSRDAAPLQNGGASRYLGRARNANMQNQATNFLSQQGQTQSSFSYFQRFNNNHNQSDQYQNQSPNGNANSMPRQQQLQGGSQNYASKSATLFPSQQNGAPGGNAHGTQPKQQHGGQNKKRSRKCGCQPTKPTFNPDKIWRPPLHRGMVSKTSGRFCKTTSRLVSTKECSTQPTNAQLLKTSLS</sequence>
<evidence type="ECO:0000313" key="3">
    <source>
        <dbReference type="Proteomes" id="UP000800096"/>
    </source>
</evidence>
<accession>A0A6A5Q7U2</accession>
<feature type="compositionally biased region" description="Basic and acidic residues" evidence="1">
    <location>
        <begin position="121"/>
        <end position="139"/>
    </location>
</feature>